<dbReference type="Proteomes" id="UP000236724">
    <property type="component" value="Unassembled WGS sequence"/>
</dbReference>
<organism evidence="1 2">
    <name type="scientific">Candidatus Venteria ishoeyi</name>
    <dbReference type="NCBI Taxonomy" id="1899563"/>
    <lineage>
        <taxon>Bacteria</taxon>
        <taxon>Pseudomonadati</taxon>
        <taxon>Pseudomonadota</taxon>
        <taxon>Gammaproteobacteria</taxon>
        <taxon>Thiotrichales</taxon>
        <taxon>Thiotrichaceae</taxon>
        <taxon>Venteria</taxon>
    </lineage>
</organism>
<dbReference type="AlphaFoldDB" id="A0A1H6FC56"/>
<evidence type="ECO:0000313" key="2">
    <source>
        <dbReference type="Proteomes" id="UP000236724"/>
    </source>
</evidence>
<protein>
    <submittedName>
        <fullName evidence="1">Uncharacterized protein</fullName>
    </submittedName>
</protein>
<evidence type="ECO:0000313" key="1">
    <source>
        <dbReference type="EMBL" id="SEH07672.1"/>
    </source>
</evidence>
<name>A0A1H6FC56_9GAMM</name>
<keyword evidence="2" id="KW-1185">Reference proteome</keyword>
<reference evidence="1 2" key="1">
    <citation type="submission" date="2016-10" db="EMBL/GenBank/DDBJ databases">
        <authorList>
            <person name="de Groot N.N."/>
        </authorList>
    </citation>
    <scope>NUCLEOTIDE SEQUENCE [LARGE SCALE GENOMIC DNA]</scope>
    <source>
        <strain evidence="1">MBHS1</strain>
    </source>
</reference>
<proteinExistence type="predicted"/>
<sequence>MSVSTANNLQLPANSEDYLMYEHKQAGGQWLLCVVDEADGKITLENLACELEMVDIYTKVELK</sequence>
<accession>A0A1H6FC56</accession>
<gene>
    <name evidence="1" type="ORF">MBHS_03556</name>
</gene>
<dbReference type="EMBL" id="FMSV02000537">
    <property type="protein sequence ID" value="SEH07672.1"/>
    <property type="molecule type" value="Genomic_DNA"/>
</dbReference>
<dbReference type="RefSeq" id="WP_103921302.1">
    <property type="nucleotide sequence ID" value="NZ_FMSV02000537.1"/>
</dbReference>